<feature type="compositionally biased region" description="Polar residues" evidence="1">
    <location>
        <begin position="14"/>
        <end position="23"/>
    </location>
</feature>
<proteinExistence type="predicted"/>
<protein>
    <submittedName>
        <fullName evidence="2">Uncharacterized protein</fullName>
    </submittedName>
</protein>
<reference evidence="2" key="1">
    <citation type="journal article" date="2023" name="Mol. Phylogenet. Evol.">
        <title>Genome-scale phylogeny and comparative genomics of the fungal order Sordariales.</title>
        <authorList>
            <person name="Hensen N."/>
            <person name="Bonometti L."/>
            <person name="Westerberg I."/>
            <person name="Brannstrom I.O."/>
            <person name="Guillou S."/>
            <person name="Cros-Aarteil S."/>
            <person name="Calhoun S."/>
            <person name="Haridas S."/>
            <person name="Kuo A."/>
            <person name="Mondo S."/>
            <person name="Pangilinan J."/>
            <person name="Riley R."/>
            <person name="LaButti K."/>
            <person name="Andreopoulos B."/>
            <person name="Lipzen A."/>
            <person name="Chen C."/>
            <person name="Yan M."/>
            <person name="Daum C."/>
            <person name="Ng V."/>
            <person name="Clum A."/>
            <person name="Steindorff A."/>
            <person name="Ohm R.A."/>
            <person name="Martin F."/>
            <person name="Silar P."/>
            <person name="Natvig D.O."/>
            <person name="Lalanne C."/>
            <person name="Gautier V."/>
            <person name="Ament-Velasquez S.L."/>
            <person name="Kruys A."/>
            <person name="Hutchinson M.I."/>
            <person name="Powell A.J."/>
            <person name="Barry K."/>
            <person name="Miller A.N."/>
            <person name="Grigoriev I.V."/>
            <person name="Debuchy R."/>
            <person name="Gladieux P."/>
            <person name="Hiltunen Thoren M."/>
            <person name="Johannesson H."/>
        </authorList>
    </citation>
    <scope>NUCLEOTIDE SEQUENCE</scope>
    <source>
        <strain evidence="2">FGSC 1904</strain>
    </source>
</reference>
<evidence type="ECO:0000256" key="1">
    <source>
        <dbReference type="SAM" id="MobiDB-lite"/>
    </source>
</evidence>
<dbReference type="EMBL" id="JAUTDP010000003">
    <property type="protein sequence ID" value="KAK3401215.1"/>
    <property type="molecule type" value="Genomic_DNA"/>
</dbReference>
<comment type="caution">
    <text evidence="2">The sequence shown here is derived from an EMBL/GenBank/DDBJ whole genome shotgun (WGS) entry which is preliminary data.</text>
</comment>
<dbReference type="Proteomes" id="UP001281003">
    <property type="component" value="Unassembled WGS sequence"/>
</dbReference>
<name>A0AAE0UEV2_SORBR</name>
<feature type="region of interest" description="Disordered" evidence="1">
    <location>
        <begin position="1"/>
        <end position="28"/>
    </location>
</feature>
<keyword evidence="3" id="KW-1185">Reference proteome</keyword>
<reference evidence="2" key="2">
    <citation type="submission" date="2023-07" db="EMBL/GenBank/DDBJ databases">
        <authorList>
            <consortium name="Lawrence Berkeley National Laboratory"/>
            <person name="Haridas S."/>
            <person name="Hensen N."/>
            <person name="Bonometti L."/>
            <person name="Westerberg I."/>
            <person name="Brannstrom I.O."/>
            <person name="Guillou S."/>
            <person name="Cros-Aarteil S."/>
            <person name="Calhoun S."/>
            <person name="Kuo A."/>
            <person name="Mondo S."/>
            <person name="Pangilinan J."/>
            <person name="Riley R."/>
            <person name="LaButti K."/>
            <person name="Andreopoulos B."/>
            <person name="Lipzen A."/>
            <person name="Chen C."/>
            <person name="Yanf M."/>
            <person name="Daum C."/>
            <person name="Ng V."/>
            <person name="Clum A."/>
            <person name="Steindorff A."/>
            <person name="Ohm R."/>
            <person name="Martin F."/>
            <person name="Silar P."/>
            <person name="Natvig D."/>
            <person name="Lalanne C."/>
            <person name="Gautier V."/>
            <person name="Ament-velasquez S.L."/>
            <person name="Kruys A."/>
            <person name="Hutchinson M.I."/>
            <person name="Powell A.J."/>
            <person name="Barry K."/>
            <person name="Miller A.N."/>
            <person name="Grigoriev I.V."/>
            <person name="Debuchy R."/>
            <person name="Gladieux P."/>
            <person name="Thoren M.H."/>
            <person name="Johannesson H."/>
        </authorList>
    </citation>
    <scope>NUCLEOTIDE SEQUENCE</scope>
    <source>
        <strain evidence="2">FGSC 1904</strain>
    </source>
</reference>
<organism evidence="2 3">
    <name type="scientific">Sordaria brevicollis</name>
    <dbReference type="NCBI Taxonomy" id="83679"/>
    <lineage>
        <taxon>Eukaryota</taxon>
        <taxon>Fungi</taxon>
        <taxon>Dikarya</taxon>
        <taxon>Ascomycota</taxon>
        <taxon>Pezizomycotina</taxon>
        <taxon>Sordariomycetes</taxon>
        <taxon>Sordariomycetidae</taxon>
        <taxon>Sordariales</taxon>
        <taxon>Sordariaceae</taxon>
        <taxon>Sordaria</taxon>
    </lineage>
</organism>
<evidence type="ECO:0000313" key="3">
    <source>
        <dbReference type="Proteomes" id="UP001281003"/>
    </source>
</evidence>
<accession>A0AAE0UEV2</accession>
<dbReference type="AlphaFoldDB" id="A0AAE0UEV2"/>
<evidence type="ECO:0000313" key="2">
    <source>
        <dbReference type="EMBL" id="KAK3401215.1"/>
    </source>
</evidence>
<sequence>MSLPSEDHQPPSGEVTSHETPSSAAPVDIKPSAEALRLFWSLHEPLNTENTISVLQPRPNPYGNPIVTIRQLCGDLNGPREPYFRGTNINNNDGNEESSSEWYPISKFPVSNPKVSELKVLVGTLRLWQGHWTDYYEPHAEDTEDPSTLMKMKT</sequence>
<gene>
    <name evidence="2" type="ORF">B0T20DRAFT_406296</name>
</gene>